<feature type="domain" description="Bromo" evidence="3">
    <location>
        <begin position="19"/>
        <end position="86"/>
    </location>
</feature>
<dbReference type="PROSITE" id="PS50014">
    <property type="entry name" value="BROMODOMAIN_2"/>
    <property type="match status" value="1"/>
</dbReference>
<dbReference type="CDD" id="cd04369">
    <property type="entry name" value="Bromodomain"/>
    <property type="match status" value="1"/>
</dbReference>
<dbReference type="OrthoDB" id="21449at2759"/>
<dbReference type="Pfam" id="PF00439">
    <property type="entry name" value="Bromodomain"/>
    <property type="match status" value="1"/>
</dbReference>
<accession>A0A835Z5L0</accession>
<name>A0A835Z5L0_9STRA</name>
<dbReference type="EMBL" id="JAFCMP010000113">
    <property type="protein sequence ID" value="KAG5186097.1"/>
    <property type="molecule type" value="Genomic_DNA"/>
</dbReference>
<dbReference type="InterPro" id="IPR001487">
    <property type="entry name" value="Bromodomain"/>
</dbReference>
<keyword evidence="5" id="KW-1185">Reference proteome</keyword>
<evidence type="ECO:0000313" key="5">
    <source>
        <dbReference type="Proteomes" id="UP000664859"/>
    </source>
</evidence>
<sequence length="86" mass="9742">MDEQWRKRCAALVALLNKKDRAWDHVFLHPVPADTPDYRLVVPQPRCLSEAQGGGGERGAYATVQEFLADLRLIFANCVRYNQGLD</sequence>
<dbReference type="InterPro" id="IPR036427">
    <property type="entry name" value="Bromodomain-like_sf"/>
</dbReference>
<dbReference type="Proteomes" id="UP000664859">
    <property type="component" value="Unassembled WGS sequence"/>
</dbReference>
<gene>
    <name evidence="4" type="ORF">JKP88DRAFT_310062</name>
</gene>
<dbReference type="Gene3D" id="1.20.920.10">
    <property type="entry name" value="Bromodomain-like"/>
    <property type="match status" value="1"/>
</dbReference>
<organism evidence="4 5">
    <name type="scientific">Tribonema minus</name>
    <dbReference type="NCBI Taxonomy" id="303371"/>
    <lineage>
        <taxon>Eukaryota</taxon>
        <taxon>Sar</taxon>
        <taxon>Stramenopiles</taxon>
        <taxon>Ochrophyta</taxon>
        <taxon>PX clade</taxon>
        <taxon>Xanthophyceae</taxon>
        <taxon>Tribonematales</taxon>
        <taxon>Tribonemataceae</taxon>
        <taxon>Tribonema</taxon>
    </lineage>
</organism>
<feature type="non-terminal residue" evidence="4">
    <location>
        <position position="86"/>
    </location>
</feature>
<proteinExistence type="predicted"/>
<keyword evidence="1 2" id="KW-0103">Bromodomain</keyword>
<dbReference type="AlphaFoldDB" id="A0A835Z5L0"/>
<protein>
    <recommendedName>
        <fullName evidence="3">Bromo domain-containing protein</fullName>
    </recommendedName>
</protein>
<evidence type="ECO:0000259" key="3">
    <source>
        <dbReference type="PROSITE" id="PS50014"/>
    </source>
</evidence>
<evidence type="ECO:0000313" key="4">
    <source>
        <dbReference type="EMBL" id="KAG5186097.1"/>
    </source>
</evidence>
<evidence type="ECO:0000256" key="2">
    <source>
        <dbReference type="PROSITE-ProRule" id="PRU00035"/>
    </source>
</evidence>
<evidence type="ECO:0000256" key="1">
    <source>
        <dbReference type="ARBA" id="ARBA00023117"/>
    </source>
</evidence>
<reference evidence="4" key="1">
    <citation type="submission" date="2021-02" db="EMBL/GenBank/DDBJ databases">
        <title>First Annotated Genome of the Yellow-green Alga Tribonema minus.</title>
        <authorList>
            <person name="Mahan K.M."/>
        </authorList>
    </citation>
    <scope>NUCLEOTIDE SEQUENCE</scope>
    <source>
        <strain evidence="4">UTEX B ZZ1240</strain>
    </source>
</reference>
<dbReference type="SUPFAM" id="SSF47370">
    <property type="entry name" value="Bromodomain"/>
    <property type="match status" value="1"/>
</dbReference>
<comment type="caution">
    <text evidence="4">The sequence shown here is derived from an EMBL/GenBank/DDBJ whole genome shotgun (WGS) entry which is preliminary data.</text>
</comment>